<accession>A0AA86PZ93</accession>
<keyword evidence="5" id="KW-1185">Reference proteome</keyword>
<sequence length="147" mass="17354">MVEELTRQRSQNAFSTLPDARNKNITIKAIQQDKTSKKFCMCVTNFSLQQSVWITYLNHLDLNLTNYCLRQKQYPILNKSKNIIPKRVYTDFVCRSESFAFFNKIHKQNDQMHDVQFGSRRQTGILNRIEQMSASINLILNIVKYNQ</sequence>
<evidence type="ECO:0000313" key="4">
    <source>
        <dbReference type="EMBL" id="CAL6103057.1"/>
    </source>
</evidence>
<organism evidence="1">
    <name type="scientific">Hexamita inflata</name>
    <dbReference type="NCBI Taxonomy" id="28002"/>
    <lineage>
        <taxon>Eukaryota</taxon>
        <taxon>Metamonada</taxon>
        <taxon>Diplomonadida</taxon>
        <taxon>Hexamitidae</taxon>
        <taxon>Hexamitinae</taxon>
        <taxon>Hexamita</taxon>
    </lineage>
</organism>
<dbReference type="EMBL" id="CATOUU010001028">
    <property type="protein sequence ID" value="CAI9967646.1"/>
    <property type="molecule type" value="Genomic_DNA"/>
</dbReference>
<reference evidence="1" key="1">
    <citation type="submission" date="2023-06" db="EMBL/GenBank/DDBJ databases">
        <authorList>
            <person name="Kurt Z."/>
        </authorList>
    </citation>
    <scope>NUCLEOTIDE SEQUENCE</scope>
</reference>
<dbReference type="AlphaFoldDB" id="A0AA86PZ93"/>
<reference evidence="3 5" key="2">
    <citation type="submission" date="2024-07" db="EMBL/GenBank/DDBJ databases">
        <authorList>
            <person name="Akdeniz Z."/>
        </authorList>
    </citation>
    <scope>NUCLEOTIDE SEQUENCE [LARGE SCALE GENOMIC DNA]</scope>
</reference>
<protein>
    <submittedName>
        <fullName evidence="3">Hypothetical_protein</fullName>
    </submittedName>
</protein>
<dbReference type="EMBL" id="CAXDID020000304">
    <property type="protein sequence ID" value="CAL6073948.1"/>
    <property type="molecule type" value="Genomic_DNA"/>
</dbReference>
<comment type="caution">
    <text evidence="1">The sequence shown here is derived from an EMBL/GenBank/DDBJ whole genome shotgun (WGS) entry which is preliminary data.</text>
</comment>
<name>A0AA86PZ93_9EUKA</name>
<evidence type="ECO:0000313" key="1">
    <source>
        <dbReference type="EMBL" id="CAI9948811.1"/>
    </source>
</evidence>
<dbReference type="EMBL" id="CATOUU010000791">
    <property type="protein sequence ID" value="CAI9948811.1"/>
    <property type="molecule type" value="Genomic_DNA"/>
</dbReference>
<evidence type="ECO:0000313" key="5">
    <source>
        <dbReference type="Proteomes" id="UP001642409"/>
    </source>
</evidence>
<gene>
    <name evidence="1" type="ORF">HINF_LOCUS36456</name>
    <name evidence="2" type="ORF">HINF_LOCUS55291</name>
    <name evidence="3" type="ORF">HINF_LOCUS56345</name>
    <name evidence="4" type="ORF">HINF_LOCUS71961</name>
</gene>
<dbReference type="EMBL" id="CAXDID020000562">
    <property type="protein sequence ID" value="CAL6103057.1"/>
    <property type="molecule type" value="Genomic_DNA"/>
</dbReference>
<dbReference type="Proteomes" id="UP001642409">
    <property type="component" value="Unassembled WGS sequence"/>
</dbReference>
<proteinExistence type="predicted"/>
<evidence type="ECO:0000313" key="2">
    <source>
        <dbReference type="EMBL" id="CAI9967646.1"/>
    </source>
</evidence>
<evidence type="ECO:0000313" key="3">
    <source>
        <dbReference type="EMBL" id="CAL6073948.1"/>
    </source>
</evidence>